<sequence length="350" mass="40239">MPPHVAAPVDRRLIGPTSPLLCLPDEIILCICQHLPCQDFFQLGSANHRLHAITQSCGKGIASAIAYSTYPDADLLFDQTKGIGFDGLKTLVSGYLSLVLVTKRRYGLTMWNHRFCVQDTFRPELRARVAPGWEVLAHLSAISRAIYRTPVSQLPHRGLMDFVLDLPKMHLPRNATAVELNSILQRERLVLRQRIDYIRSLDAKRIESYRLLLALVYDPFVVDGGLMDFVSTANRRHLESGNSWLNWFILHEGPLMLWQQWYYGRERDFVKNKTLQAWRSRSLAQITIERQALEQLQKVLEFDLGPYQIKVEDTYSQSRTLTPDNQKEVEERKILGGVPYLINLRAPFIT</sequence>
<dbReference type="Proteomes" id="UP001408356">
    <property type="component" value="Unassembled WGS sequence"/>
</dbReference>
<dbReference type="EMBL" id="JARVKF010000224">
    <property type="protein sequence ID" value="KAK9420523.1"/>
    <property type="molecule type" value="Genomic_DNA"/>
</dbReference>
<dbReference type="PROSITE" id="PS50181">
    <property type="entry name" value="FBOX"/>
    <property type="match status" value="1"/>
</dbReference>
<feature type="domain" description="F-box" evidence="1">
    <location>
        <begin position="17"/>
        <end position="70"/>
    </location>
</feature>
<reference evidence="2 3" key="1">
    <citation type="journal article" date="2024" name="J. Plant Pathol.">
        <title>Sequence and assembly of the genome of Seiridium unicorne, isolate CBS 538.82, causal agent of cypress canker disease.</title>
        <authorList>
            <person name="Scali E."/>
            <person name="Rocca G.D."/>
            <person name="Danti R."/>
            <person name="Garbelotto M."/>
            <person name="Barberini S."/>
            <person name="Baroncelli R."/>
            <person name="Emiliani G."/>
        </authorList>
    </citation>
    <scope>NUCLEOTIDE SEQUENCE [LARGE SCALE GENOMIC DNA]</scope>
    <source>
        <strain evidence="2 3">BM-138-508</strain>
    </source>
</reference>
<keyword evidence="3" id="KW-1185">Reference proteome</keyword>
<comment type="caution">
    <text evidence="2">The sequence shown here is derived from an EMBL/GenBank/DDBJ whole genome shotgun (WGS) entry which is preliminary data.</text>
</comment>
<organism evidence="2 3">
    <name type="scientific">Seiridium unicorne</name>
    <dbReference type="NCBI Taxonomy" id="138068"/>
    <lineage>
        <taxon>Eukaryota</taxon>
        <taxon>Fungi</taxon>
        <taxon>Dikarya</taxon>
        <taxon>Ascomycota</taxon>
        <taxon>Pezizomycotina</taxon>
        <taxon>Sordariomycetes</taxon>
        <taxon>Xylariomycetidae</taxon>
        <taxon>Amphisphaeriales</taxon>
        <taxon>Sporocadaceae</taxon>
        <taxon>Seiridium</taxon>
    </lineage>
</organism>
<gene>
    <name evidence="2" type="ORF">SUNI508_06263</name>
</gene>
<dbReference type="InterPro" id="IPR036047">
    <property type="entry name" value="F-box-like_dom_sf"/>
</dbReference>
<evidence type="ECO:0000313" key="2">
    <source>
        <dbReference type="EMBL" id="KAK9420523.1"/>
    </source>
</evidence>
<evidence type="ECO:0000313" key="3">
    <source>
        <dbReference type="Proteomes" id="UP001408356"/>
    </source>
</evidence>
<dbReference type="Pfam" id="PF00646">
    <property type="entry name" value="F-box"/>
    <property type="match status" value="1"/>
</dbReference>
<name>A0ABR2V1I6_9PEZI</name>
<dbReference type="SMART" id="SM00256">
    <property type="entry name" value="FBOX"/>
    <property type="match status" value="1"/>
</dbReference>
<evidence type="ECO:0000259" key="1">
    <source>
        <dbReference type="PROSITE" id="PS50181"/>
    </source>
</evidence>
<dbReference type="CDD" id="cd09917">
    <property type="entry name" value="F-box_SF"/>
    <property type="match status" value="1"/>
</dbReference>
<proteinExistence type="predicted"/>
<protein>
    <submittedName>
        <fullName evidence="2">F-box domain-containing protein</fullName>
    </submittedName>
</protein>
<accession>A0ABR2V1I6</accession>
<dbReference type="SUPFAM" id="SSF81383">
    <property type="entry name" value="F-box domain"/>
    <property type="match status" value="1"/>
</dbReference>
<dbReference type="InterPro" id="IPR001810">
    <property type="entry name" value="F-box_dom"/>
</dbReference>